<dbReference type="Pfam" id="PF00226">
    <property type="entry name" value="DnaJ"/>
    <property type="match status" value="1"/>
</dbReference>
<dbReference type="Pfam" id="PF13181">
    <property type="entry name" value="TPR_8"/>
    <property type="match status" value="1"/>
</dbReference>
<feature type="repeat" description="TPR" evidence="6">
    <location>
        <begin position="208"/>
        <end position="241"/>
    </location>
</feature>
<dbReference type="PROSITE" id="PS50076">
    <property type="entry name" value="DNAJ_2"/>
    <property type="match status" value="1"/>
</dbReference>
<evidence type="ECO:0000256" key="4">
    <source>
        <dbReference type="ARBA" id="ARBA00022803"/>
    </source>
</evidence>
<feature type="chain" id="PRO_5041348040" description="J domain-containing protein" evidence="8">
    <location>
        <begin position="22"/>
        <end position="490"/>
    </location>
</feature>
<reference evidence="10" key="1">
    <citation type="submission" date="2023-06" db="EMBL/GenBank/DDBJ databases">
        <authorList>
            <person name="Delattre M."/>
        </authorList>
    </citation>
    <scope>NUCLEOTIDE SEQUENCE</scope>
    <source>
        <strain evidence="10">AF72</strain>
    </source>
</reference>
<dbReference type="Pfam" id="PF13174">
    <property type="entry name" value="TPR_6"/>
    <property type="match status" value="1"/>
</dbReference>
<dbReference type="FunFam" id="1.10.287.110:FF:000015">
    <property type="entry name" value="dnaJ homolog subfamily C member 3"/>
    <property type="match status" value="1"/>
</dbReference>
<dbReference type="InterPro" id="IPR011990">
    <property type="entry name" value="TPR-like_helical_dom_sf"/>
</dbReference>
<feature type="repeat" description="TPR" evidence="6">
    <location>
        <begin position="60"/>
        <end position="93"/>
    </location>
</feature>
<feature type="compositionally biased region" description="Gly residues" evidence="7">
    <location>
        <begin position="458"/>
        <end position="472"/>
    </location>
</feature>
<dbReference type="InterPro" id="IPR019734">
    <property type="entry name" value="TPR_rpt"/>
</dbReference>
<evidence type="ECO:0000313" key="10">
    <source>
        <dbReference type="EMBL" id="CAJ0577402.1"/>
    </source>
</evidence>
<dbReference type="InterPro" id="IPR036869">
    <property type="entry name" value="J_dom_sf"/>
</dbReference>
<evidence type="ECO:0000256" key="3">
    <source>
        <dbReference type="ARBA" id="ARBA00022737"/>
    </source>
</evidence>
<dbReference type="GO" id="GO:0051787">
    <property type="term" value="F:misfolded protein binding"/>
    <property type="evidence" value="ECO:0007669"/>
    <property type="project" value="TreeGrafter"/>
</dbReference>
<feature type="non-terminal residue" evidence="10">
    <location>
        <position position="490"/>
    </location>
</feature>
<dbReference type="PROSITE" id="PS50005">
    <property type="entry name" value="TPR"/>
    <property type="match status" value="5"/>
</dbReference>
<dbReference type="Pfam" id="PF00515">
    <property type="entry name" value="TPR_1"/>
    <property type="match status" value="1"/>
</dbReference>
<evidence type="ECO:0000259" key="9">
    <source>
        <dbReference type="PROSITE" id="PS50076"/>
    </source>
</evidence>
<keyword evidence="3" id="KW-0677">Repeat</keyword>
<dbReference type="GO" id="GO:0005788">
    <property type="term" value="C:endoplasmic reticulum lumen"/>
    <property type="evidence" value="ECO:0007669"/>
    <property type="project" value="UniProtKB-SubCell"/>
</dbReference>
<dbReference type="PANTHER" id="PTHR44140">
    <property type="entry name" value="LD25575P"/>
    <property type="match status" value="1"/>
</dbReference>
<dbReference type="GO" id="GO:0034975">
    <property type="term" value="P:protein folding in endoplasmic reticulum"/>
    <property type="evidence" value="ECO:0007669"/>
    <property type="project" value="TreeGrafter"/>
</dbReference>
<feature type="domain" description="J" evidence="9">
    <location>
        <begin position="381"/>
        <end position="449"/>
    </location>
</feature>
<organism evidence="10 11">
    <name type="scientific">Mesorhabditis spiculigera</name>
    <dbReference type="NCBI Taxonomy" id="96644"/>
    <lineage>
        <taxon>Eukaryota</taxon>
        <taxon>Metazoa</taxon>
        <taxon>Ecdysozoa</taxon>
        <taxon>Nematoda</taxon>
        <taxon>Chromadorea</taxon>
        <taxon>Rhabditida</taxon>
        <taxon>Rhabditina</taxon>
        <taxon>Rhabditomorpha</taxon>
        <taxon>Rhabditoidea</taxon>
        <taxon>Rhabditidae</taxon>
        <taxon>Mesorhabditinae</taxon>
        <taxon>Mesorhabditis</taxon>
    </lineage>
</organism>
<gene>
    <name evidence="10" type="ORF">MSPICULIGERA_LOCUS15675</name>
</gene>
<dbReference type="PRINTS" id="PR00625">
    <property type="entry name" value="JDOMAIN"/>
</dbReference>
<comment type="caution">
    <text evidence="10">The sequence shown here is derived from an EMBL/GenBank/DDBJ whole genome shotgun (WGS) entry which is preliminary data.</text>
</comment>
<dbReference type="InterPro" id="IPR051727">
    <property type="entry name" value="DnaJ_C3_Co-chaperones"/>
</dbReference>
<feature type="repeat" description="TPR" evidence="6">
    <location>
        <begin position="94"/>
        <end position="127"/>
    </location>
</feature>
<evidence type="ECO:0000256" key="5">
    <source>
        <dbReference type="ARBA" id="ARBA00022824"/>
    </source>
</evidence>
<evidence type="ECO:0000256" key="7">
    <source>
        <dbReference type="SAM" id="MobiDB-lite"/>
    </source>
</evidence>
<evidence type="ECO:0000256" key="8">
    <source>
        <dbReference type="SAM" id="SignalP"/>
    </source>
</evidence>
<dbReference type="SMART" id="SM00028">
    <property type="entry name" value="TPR"/>
    <property type="match status" value="6"/>
</dbReference>
<evidence type="ECO:0000256" key="6">
    <source>
        <dbReference type="PROSITE-ProRule" id="PRU00339"/>
    </source>
</evidence>
<dbReference type="CDD" id="cd06257">
    <property type="entry name" value="DnaJ"/>
    <property type="match status" value="1"/>
</dbReference>
<evidence type="ECO:0000313" key="11">
    <source>
        <dbReference type="Proteomes" id="UP001177023"/>
    </source>
</evidence>
<feature type="repeat" description="TPR" evidence="6">
    <location>
        <begin position="26"/>
        <end position="59"/>
    </location>
</feature>
<keyword evidence="2 8" id="KW-0732">Signal</keyword>
<feature type="region of interest" description="Disordered" evidence="7">
    <location>
        <begin position="449"/>
        <end position="478"/>
    </location>
</feature>
<keyword evidence="11" id="KW-1185">Reference proteome</keyword>
<dbReference type="AlphaFoldDB" id="A0AA36D044"/>
<accession>A0AA36D044</accession>
<dbReference type="FunFam" id="1.25.40.10:FF:000224">
    <property type="entry name" value="DnaJ and TPR domain protein"/>
    <property type="match status" value="1"/>
</dbReference>
<dbReference type="SUPFAM" id="SSF48452">
    <property type="entry name" value="TPR-like"/>
    <property type="match status" value="1"/>
</dbReference>
<dbReference type="InterPro" id="IPR001623">
    <property type="entry name" value="DnaJ_domain"/>
</dbReference>
<dbReference type="PANTHER" id="PTHR44140:SF2">
    <property type="entry name" value="LD25575P"/>
    <property type="match status" value="1"/>
</dbReference>
<dbReference type="Gene3D" id="1.10.287.110">
    <property type="entry name" value="DnaJ domain"/>
    <property type="match status" value="1"/>
</dbReference>
<comment type="subcellular location">
    <subcellularLocation>
        <location evidence="1">Endoplasmic reticulum lumen</location>
    </subcellularLocation>
</comment>
<feature type="repeat" description="TPR" evidence="6">
    <location>
        <begin position="327"/>
        <end position="360"/>
    </location>
</feature>
<dbReference type="PROSITE" id="PS50293">
    <property type="entry name" value="TPR_REGION"/>
    <property type="match status" value="1"/>
</dbReference>
<keyword evidence="5" id="KW-0256">Endoplasmic reticulum</keyword>
<evidence type="ECO:0000256" key="2">
    <source>
        <dbReference type="ARBA" id="ARBA00022729"/>
    </source>
</evidence>
<dbReference type="SMART" id="SM00271">
    <property type="entry name" value="DnaJ"/>
    <property type="match status" value="1"/>
</dbReference>
<dbReference type="Pfam" id="PF13414">
    <property type="entry name" value="TPR_11"/>
    <property type="match status" value="1"/>
</dbReference>
<protein>
    <recommendedName>
        <fullName evidence="9">J domain-containing protein</fullName>
    </recommendedName>
</protein>
<dbReference type="EMBL" id="CATQJA010002650">
    <property type="protein sequence ID" value="CAJ0577402.1"/>
    <property type="molecule type" value="Genomic_DNA"/>
</dbReference>
<dbReference type="GO" id="GO:0051087">
    <property type="term" value="F:protein-folding chaperone binding"/>
    <property type="evidence" value="ECO:0007669"/>
    <property type="project" value="TreeGrafter"/>
</dbReference>
<proteinExistence type="predicted"/>
<keyword evidence="4 6" id="KW-0802">TPR repeat</keyword>
<feature type="signal peptide" evidence="8">
    <location>
        <begin position="1"/>
        <end position="21"/>
    </location>
</feature>
<dbReference type="Proteomes" id="UP001177023">
    <property type="component" value="Unassembled WGS sequence"/>
</dbReference>
<sequence>MLSPQFLGRSTFCFLLAYAFAQKEEVEKHLERGKQYLAQGQFGEALNSYHAAIELDPKNYQTFYRRATVYLAMGKSKSALPDLDKVIELKPDFTAARIQRGNVLQKQGELDNAQADFDFVLSVEPANSEVAAKVENIQLLRQMVAQGHHFVEEGDFASAEYYLSKALETMMWDGSLYKLRATCYKELGQVQKAIADLRNVAKLFSDSTQVYLEVSKLYYSIGDVEESLSQIRECLKLEQDHKQCKDFYKGVKKLAKMRDDLNKLVANQDWMGCLEKGQTILKTETKVPNIQFDVFRQTCKCNVHAGHIQEAIQECSEVLNNQNPDDVDVLCDRAEAHLLNEDYDAAIADYQKALKTNEEHKRAREGQQKAERLKKQAGKRDYYKILGVRRNAGKREIMKAYRKLAQQWHPDNFQDDEEKKKAQNKFIDIASAKEVLTDEEKRKQFDAGIDPLDPEAQQGGGGGHWGHHGGFPHGFNPFGDGGGGSFKFHF</sequence>
<name>A0AA36D044_9BILA</name>
<evidence type="ECO:0000256" key="1">
    <source>
        <dbReference type="ARBA" id="ARBA00004319"/>
    </source>
</evidence>
<dbReference type="Gene3D" id="1.25.40.10">
    <property type="entry name" value="Tetratricopeptide repeat domain"/>
    <property type="match status" value="1"/>
</dbReference>
<dbReference type="SUPFAM" id="SSF46565">
    <property type="entry name" value="Chaperone J-domain"/>
    <property type="match status" value="1"/>
</dbReference>